<keyword evidence="4 11" id="KW-0964">Secreted</keyword>
<evidence type="ECO:0000256" key="1">
    <source>
        <dbReference type="ARBA" id="ARBA00004271"/>
    </source>
</evidence>
<evidence type="ECO:0000256" key="2">
    <source>
        <dbReference type="ARBA" id="ARBA00007456"/>
    </source>
</evidence>
<evidence type="ECO:0000256" key="9">
    <source>
        <dbReference type="PIRSR" id="PIRSR601929-2"/>
    </source>
</evidence>
<proteinExistence type="inferred from homology"/>
<dbReference type="GeneID" id="120270398"/>
<keyword evidence="3 11" id="KW-0052">Apoplast</keyword>
<evidence type="ECO:0000256" key="7">
    <source>
        <dbReference type="ARBA" id="ARBA00023211"/>
    </source>
</evidence>
<accession>A0AB40C0Q0</accession>
<evidence type="ECO:0000256" key="6">
    <source>
        <dbReference type="ARBA" id="ARBA00023157"/>
    </source>
</evidence>
<feature type="disulfide bond" evidence="10">
    <location>
        <begin position="88"/>
        <end position="105"/>
    </location>
</feature>
<comment type="similarity">
    <text evidence="2 11">Belongs to the germin family.</text>
</comment>
<dbReference type="PANTHER" id="PTHR31238">
    <property type="entry name" value="GERMIN-LIKE PROTEIN SUBFAMILY 3 MEMBER 3"/>
    <property type="match status" value="1"/>
</dbReference>
<dbReference type="CDD" id="cd02241">
    <property type="entry name" value="cupin_OxOx"/>
    <property type="match status" value="1"/>
</dbReference>
<feature type="binding site" evidence="9">
    <location>
        <position position="174"/>
    </location>
    <ligand>
        <name>Mn(2+)</name>
        <dbReference type="ChEBI" id="CHEBI:29035"/>
    </ligand>
</feature>
<evidence type="ECO:0000256" key="3">
    <source>
        <dbReference type="ARBA" id="ARBA00022523"/>
    </source>
</evidence>
<dbReference type="SMART" id="SM00835">
    <property type="entry name" value="Cupin_1"/>
    <property type="match status" value="1"/>
</dbReference>
<dbReference type="AlphaFoldDB" id="A0AB40C0Q0"/>
<dbReference type="PROSITE" id="PS00725">
    <property type="entry name" value="GERMIN"/>
    <property type="match status" value="1"/>
</dbReference>
<keyword evidence="6 10" id="KW-1015">Disulfide bond</keyword>
<evidence type="ECO:0000259" key="12">
    <source>
        <dbReference type="SMART" id="SM00835"/>
    </source>
</evidence>
<feature type="binding site" evidence="9">
    <location>
        <position position="213"/>
    </location>
    <ligand>
        <name>Mn(2+)</name>
        <dbReference type="ChEBI" id="CHEBI:29035"/>
    </ligand>
</feature>
<feature type="binding site" evidence="9">
    <location>
        <position position="167"/>
    </location>
    <ligand>
        <name>Mn(2+)</name>
        <dbReference type="ChEBI" id="CHEBI:29035"/>
    </ligand>
</feature>
<evidence type="ECO:0000256" key="8">
    <source>
        <dbReference type="PIRSR" id="PIRSR601929-1"/>
    </source>
</evidence>
<evidence type="ECO:0000256" key="11">
    <source>
        <dbReference type="RuleBase" id="RU366015"/>
    </source>
</evidence>
<gene>
    <name evidence="14" type="primary">LOC120270398</name>
</gene>
<evidence type="ECO:0000256" key="10">
    <source>
        <dbReference type="PIRSR" id="PIRSR601929-3"/>
    </source>
</evidence>
<dbReference type="Pfam" id="PF00190">
    <property type="entry name" value="Cupin_1"/>
    <property type="match status" value="1"/>
</dbReference>
<dbReference type="RefSeq" id="XP_039133324.1">
    <property type="nucleotide sequence ID" value="XM_039277390.1"/>
</dbReference>
<organism evidence="13 14">
    <name type="scientific">Dioscorea cayennensis subsp. rotundata</name>
    <name type="common">White Guinea yam</name>
    <name type="synonym">Dioscorea rotundata</name>
    <dbReference type="NCBI Taxonomy" id="55577"/>
    <lineage>
        <taxon>Eukaryota</taxon>
        <taxon>Viridiplantae</taxon>
        <taxon>Streptophyta</taxon>
        <taxon>Embryophyta</taxon>
        <taxon>Tracheophyta</taxon>
        <taxon>Spermatophyta</taxon>
        <taxon>Magnoliopsida</taxon>
        <taxon>Liliopsida</taxon>
        <taxon>Dioscoreales</taxon>
        <taxon>Dioscoreaceae</taxon>
        <taxon>Dioscorea</taxon>
    </lineage>
</organism>
<dbReference type="InterPro" id="IPR011051">
    <property type="entry name" value="RmlC_Cupin_sf"/>
</dbReference>
<evidence type="ECO:0000256" key="5">
    <source>
        <dbReference type="ARBA" id="ARBA00022723"/>
    </source>
</evidence>
<dbReference type="InterPro" id="IPR014710">
    <property type="entry name" value="RmlC-like_jellyroll"/>
</dbReference>
<comment type="subcellular location">
    <subcellularLocation>
        <location evidence="1 11">Secreted</location>
        <location evidence="1 11">Extracellular space</location>
        <location evidence="1 11">Apoplast</location>
    </subcellularLocation>
</comment>
<dbReference type="Gene3D" id="2.60.120.10">
    <property type="entry name" value="Jelly Rolls"/>
    <property type="match status" value="1"/>
</dbReference>
<evidence type="ECO:0000313" key="14">
    <source>
        <dbReference type="RefSeq" id="XP_039133324.1"/>
    </source>
</evidence>
<dbReference type="InterPro" id="IPR001929">
    <property type="entry name" value="Germin"/>
</dbReference>
<feature type="binding site" evidence="8">
    <location>
        <position position="174"/>
    </location>
    <ligand>
        <name>oxalate</name>
        <dbReference type="ChEBI" id="CHEBI:30623"/>
    </ligand>
</feature>
<dbReference type="PRINTS" id="PR00325">
    <property type="entry name" value="GERMIN"/>
</dbReference>
<name>A0AB40C0Q0_DIOCR</name>
<dbReference type="GO" id="GO:0030145">
    <property type="term" value="F:manganese ion binding"/>
    <property type="evidence" value="ECO:0007669"/>
    <property type="project" value="UniProtKB-UniRule"/>
</dbReference>
<evidence type="ECO:0000256" key="4">
    <source>
        <dbReference type="ARBA" id="ARBA00022525"/>
    </source>
</evidence>
<reference evidence="14" key="1">
    <citation type="submission" date="2025-08" db="UniProtKB">
        <authorList>
            <consortium name="RefSeq"/>
        </authorList>
    </citation>
    <scope>IDENTIFICATION</scope>
</reference>
<dbReference type="SUPFAM" id="SSF51182">
    <property type="entry name" value="RmlC-like cupins"/>
    <property type="match status" value="1"/>
</dbReference>
<keyword evidence="13" id="KW-1185">Reference proteome</keyword>
<evidence type="ECO:0000313" key="13">
    <source>
        <dbReference type="Proteomes" id="UP001515500"/>
    </source>
</evidence>
<feature type="domain" description="Cupin type-1" evidence="12">
    <location>
        <begin position="119"/>
        <end position="252"/>
    </location>
</feature>
<feature type="binding site" evidence="9">
    <location>
        <position position="169"/>
    </location>
    <ligand>
        <name>Mn(2+)</name>
        <dbReference type="ChEBI" id="CHEBI:29035"/>
    </ligand>
</feature>
<dbReference type="InterPro" id="IPR006045">
    <property type="entry name" value="Cupin_1"/>
</dbReference>
<protein>
    <recommendedName>
        <fullName evidence="11">Germin-like protein</fullName>
    </recommendedName>
</protein>
<dbReference type="GO" id="GO:0048046">
    <property type="term" value="C:apoplast"/>
    <property type="evidence" value="ECO:0007669"/>
    <property type="project" value="UniProtKB-SubCell"/>
</dbReference>
<keyword evidence="5 8" id="KW-0479">Metal-binding</keyword>
<dbReference type="InterPro" id="IPR019780">
    <property type="entry name" value="Germin_Mn-BS"/>
</dbReference>
<sequence>MGRAFASWNIHGTPLLTADIIDAMLCVMTMVLHRIQLLAQQHFTFLHGWIGLDRIGLDLSNTFTILLLILCNSSPSSLADNNPLQDLCPTTSSTPNPIFLNGYLCKNPTTITASDFKTSKINHPGNTDNYARSSTDILTPIEFPGLNTMGLSISRTDMAMDGAVLPHYHPRATEILFVSLGTVIVGFGDSKGRLFLKTLREGDVFLVPRALPHFCVNAGYGLATFFSALNSQNPGFVSLVGNLYSSSNDAVMLPRLLSLRTNFAVDSTSTNYTTTTASFFDFFT</sequence>
<dbReference type="Proteomes" id="UP001515500">
    <property type="component" value="Chromosome 10"/>
</dbReference>
<feature type="binding site" evidence="8">
    <location>
        <position position="169"/>
    </location>
    <ligand>
        <name>oxalate</name>
        <dbReference type="ChEBI" id="CHEBI:30623"/>
    </ligand>
</feature>
<keyword evidence="7 8" id="KW-0464">Manganese</keyword>